<evidence type="ECO:0000256" key="1">
    <source>
        <dbReference type="ARBA" id="ARBA00009437"/>
    </source>
</evidence>
<sequence>MANYTDLKYFCTLVDCGSYTLAAQQLIVTQPTISTAVKRLAREYNDPLVTQKNRKSSLHLTSTGKLLYQKGQYLLKEIDAFDRDIKHSSERKIRIAFSGEAGGVYMPPIVHKFYQAGILSLLEEHYERSAASFKNLETGKIDVAIYSWNFPINDPNYFIHTLDKTELVIIAHPNHPLAKYDSVSAKDLAQERFIARSPGYLTRESLDILGHKGNFTPNIIYTSKTMELMIDLVRENMGIAFVMDSSLKSNHNLKVIHLKNTEKMYAYMQIAMRKSFVPNQYQQRGIEILRNFKGHLLSR</sequence>
<dbReference type="AlphaFoldDB" id="A0ABD0AF76"/>
<evidence type="ECO:0000256" key="4">
    <source>
        <dbReference type="ARBA" id="ARBA00023163"/>
    </source>
</evidence>
<dbReference type="PANTHER" id="PTHR30126">
    <property type="entry name" value="HTH-TYPE TRANSCRIPTIONAL REGULATOR"/>
    <property type="match status" value="1"/>
</dbReference>
<dbReference type="GO" id="GO:0003677">
    <property type="term" value="F:DNA binding"/>
    <property type="evidence" value="ECO:0007669"/>
    <property type="project" value="UniProtKB-KW"/>
</dbReference>
<gene>
    <name evidence="6" type="primary">mleR</name>
    <name evidence="6" type="ORF">ME791_09140</name>
</gene>
<dbReference type="InterPro" id="IPR036388">
    <property type="entry name" value="WH-like_DNA-bd_sf"/>
</dbReference>
<keyword evidence="2" id="KW-0805">Transcription regulation</keyword>
<comment type="similarity">
    <text evidence="1">Belongs to the LysR transcriptional regulatory family.</text>
</comment>
<evidence type="ECO:0000259" key="5">
    <source>
        <dbReference type="PROSITE" id="PS50931"/>
    </source>
</evidence>
<comment type="caution">
    <text evidence="6">The sequence shown here is derived from an EMBL/GenBank/DDBJ whole genome shotgun (WGS) entry which is preliminary data.</text>
</comment>
<dbReference type="Proteomes" id="UP001054884">
    <property type="component" value="Unassembled WGS sequence"/>
</dbReference>
<accession>A0ABD0AF76</accession>
<dbReference type="Pfam" id="PF03466">
    <property type="entry name" value="LysR_substrate"/>
    <property type="match status" value="1"/>
</dbReference>
<dbReference type="SUPFAM" id="SSF53850">
    <property type="entry name" value="Periplasmic binding protein-like II"/>
    <property type="match status" value="1"/>
</dbReference>
<dbReference type="CDD" id="cd05466">
    <property type="entry name" value="PBP2_LTTR_substrate"/>
    <property type="match status" value="1"/>
</dbReference>
<evidence type="ECO:0000313" key="7">
    <source>
        <dbReference type="Proteomes" id="UP001054884"/>
    </source>
</evidence>
<keyword evidence="3" id="KW-0238">DNA-binding</keyword>
<reference evidence="6 7" key="1">
    <citation type="journal article" date="2022" name="J. Dairy Sci.">
        <title>Genetic diversity of Lactobacillus delbrueckii isolated from raw milk in Hokkaido, Japan.</title>
        <authorList>
            <person name="Tsuchihashi H."/>
            <person name="Ichikawa A."/>
            <person name="Takeda M."/>
            <person name="Koizumi A."/>
            <person name="Mizoguchi C."/>
            <person name="Ishida T."/>
            <person name="Kimura K."/>
        </authorList>
    </citation>
    <scope>NUCLEOTIDE SEQUENCE [LARGE SCALE GENOMIC DNA]</scope>
    <source>
        <strain evidence="6 7">ME-791</strain>
    </source>
</reference>
<dbReference type="Gene3D" id="1.10.10.10">
    <property type="entry name" value="Winged helix-like DNA-binding domain superfamily/Winged helix DNA-binding domain"/>
    <property type="match status" value="1"/>
</dbReference>
<feature type="domain" description="HTH lysR-type" evidence="5">
    <location>
        <begin position="1"/>
        <end position="61"/>
    </location>
</feature>
<dbReference type="InterPro" id="IPR036390">
    <property type="entry name" value="WH_DNA-bd_sf"/>
</dbReference>
<dbReference type="Pfam" id="PF00126">
    <property type="entry name" value="HTH_1"/>
    <property type="match status" value="1"/>
</dbReference>
<evidence type="ECO:0000313" key="6">
    <source>
        <dbReference type="EMBL" id="GHN33762.1"/>
    </source>
</evidence>
<keyword evidence="4" id="KW-0804">Transcription</keyword>
<organism evidence="6 7">
    <name type="scientific">Lactobacillus delbrueckii</name>
    <dbReference type="NCBI Taxonomy" id="1584"/>
    <lineage>
        <taxon>Bacteria</taxon>
        <taxon>Bacillati</taxon>
        <taxon>Bacillota</taxon>
        <taxon>Bacilli</taxon>
        <taxon>Lactobacillales</taxon>
        <taxon>Lactobacillaceae</taxon>
        <taxon>Lactobacillus</taxon>
    </lineage>
</organism>
<protein>
    <submittedName>
        <fullName evidence="6">Malolactic regulator</fullName>
    </submittedName>
</protein>
<dbReference type="Gene3D" id="3.40.190.290">
    <property type="match status" value="1"/>
</dbReference>
<dbReference type="InterPro" id="IPR000847">
    <property type="entry name" value="LysR_HTH_N"/>
</dbReference>
<proteinExistence type="inferred from homology"/>
<dbReference type="PANTHER" id="PTHR30126:SF40">
    <property type="entry name" value="HTH-TYPE TRANSCRIPTIONAL REGULATOR GLTR"/>
    <property type="match status" value="1"/>
</dbReference>
<dbReference type="RefSeq" id="WP_129335429.1">
    <property type="nucleotide sequence ID" value="NZ_BNHQ01000005.1"/>
</dbReference>
<dbReference type="EMBL" id="BNHY01000015">
    <property type="protein sequence ID" value="GHN33762.1"/>
    <property type="molecule type" value="Genomic_DNA"/>
</dbReference>
<dbReference type="InterPro" id="IPR005119">
    <property type="entry name" value="LysR_subst-bd"/>
</dbReference>
<dbReference type="PROSITE" id="PS50931">
    <property type="entry name" value="HTH_LYSR"/>
    <property type="match status" value="1"/>
</dbReference>
<evidence type="ECO:0000256" key="3">
    <source>
        <dbReference type="ARBA" id="ARBA00023125"/>
    </source>
</evidence>
<evidence type="ECO:0000256" key="2">
    <source>
        <dbReference type="ARBA" id="ARBA00023015"/>
    </source>
</evidence>
<dbReference type="SUPFAM" id="SSF46785">
    <property type="entry name" value="Winged helix' DNA-binding domain"/>
    <property type="match status" value="1"/>
</dbReference>
<name>A0ABD0AF76_9LACO</name>